<dbReference type="RefSeq" id="WP_187708676.1">
    <property type="nucleotide sequence ID" value="NZ_CP060782.1"/>
</dbReference>
<gene>
    <name evidence="1" type="ORF">H9L14_14600</name>
</gene>
<reference evidence="1 2" key="1">
    <citation type="submission" date="2020-08" db="EMBL/GenBank/DDBJ databases">
        <title>Genome sequence of Sphingomonas sediminicola KACC 15039T.</title>
        <authorList>
            <person name="Hyun D.-W."/>
            <person name="Bae J.-W."/>
        </authorList>
    </citation>
    <scope>NUCLEOTIDE SEQUENCE [LARGE SCALE GENOMIC DNA]</scope>
    <source>
        <strain evidence="1 2">KACC 15039</strain>
    </source>
</reference>
<dbReference type="Proteomes" id="UP000516105">
    <property type="component" value="Chromosome"/>
</dbReference>
<sequence>MGKEPQAVAASPANKVQSDLLAQYGITAVPLTSYEWGGYRYTNAHDAIAAAKRGAAE</sequence>
<protein>
    <submittedName>
        <fullName evidence="1">Uncharacterized protein</fullName>
    </submittedName>
</protein>
<evidence type="ECO:0000313" key="1">
    <source>
        <dbReference type="EMBL" id="QNP45723.1"/>
    </source>
</evidence>
<keyword evidence="2" id="KW-1185">Reference proteome</keyword>
<dbReference type="EMBL" id="CP060782">
    <property type="protein sequence ID" value="QNP45723.1"/>
    <property type="molecule type" value="Genomic_DNA"/>
</dbReference>
<name>A0ABX6TDL7_9SPHN</name>
<accession>A0ABX6TDL7</accession>
<organism evidence="1 2">
    <name type="scientific">Sphingomonas sediminicola</name>
    <dbReference type="NCBI Taxonomy" id="386874"/>
    <lineage>
        <taxon>Bacteria</taxon>
        <taxon>Pseudomonadati</taxon>
        <taxon>Pseudomonadota</taxon>
        <taxon>Alphaproteobacteria</taxon>
        <taxon>Sphingomonadales</taxon>
        <taxon>Sphingomonadaceae</taxon>
        <taxon>Sphingomonas</taxon>
    </lineage>
</organism>
<proteinExistence type="predicted"/>
<evidence type="ECO:0000313" key="2">
    <source>
        <dbReference type="Proteomes" id="UP000516105"/>
    </source>
</evidence>